<organism evidence="1 2">
    <name type="scientific">Cohaesibacter marisflavi</name>
    <dbReference type="NCBI Taxonomy" id="655353"/>
    <lineage>
        <taxon>Bacteria</taxon>
        <taxon>Pseudomonadati</taxon>
        <taxon>Pseudomonadota</taxon>
        <taxon>Alphaproteobacteria</taxon>
        <taxon>Hyphomicrobiales</taxon>
        <taxon>Cohaesibacteraceae</taxon>
    </lineage>
</organism>
<name>A0A1I5C8N8_9HYPH</name>
<dbReference type="Proteomes" id="UP000199236">
    <property type="component" value="Unassembled WGS sequence"/>
</dbReference>
<evidence type="ECO:0000313" key="1">
    <source>
        <dbReference type="EMBL" id="SFN83390.1"/>
    </source>
</evidence>
<protein>
    <submittedName>
        <fullName evidence="1">Uncharacterized protein</fullName>
    </submittedName>
</protein>
<proteinExistence type="predicted"/>
<gene>
    <name evidence="1" type="ORF">SAMN04488056_102154</name>
</gene>
<dbReference type="AlphaFoldDB" id="A0A1I5C8N8"/>
<evidence type="ECO:0000313" key="2">
    <source>
        <dbReference type="Proteomes" id="UP000199236"/>
    </source>
</evidence>
<dbReference type="EMBL" id="FOVR01000002">
    <property type="protein sequence ID" value="SFN83390.1"/>
    <property type="molecule type" value="Genomic_DNA"/>
</dbReference>
<sequence length="44" mass="4955">MLLLNVPFFFLKTLKAGCLSGEDLSISAFMPKHQYKCNSSNNFV</sequence>
<accession>A0A1I5C8N8</accession>
<keyword evidence="2" id="KW-1185">Reference proteome</keyword>
<reference evidence="1 2" key="1">
    <citation type="submission" date="2016-10" db="EMBL/GenBank/DDBJ databases">
        <authorList>
            <person name="de Groot N.N."/>
        </authorList>
    </citation>
    <scope>NUCLEOTIDE SEQUENCE [LARGE SCALE GENOMIC DNA]</scope>
    <source>
        <strain evidence="1 2">CGMCC 1.9157</strain>
    </source>
</reference>